<keyword evidence="2" id="KW-0175">Coiled coil</keyword>
<dbReference type="AlphaFoldDB" id="A0AA88XL17"/>
<comment type="caution">
    <text evidence="3">The sequence shown here is derived from an EMBL/GenBank/DDBJ whole genome shotgun (WGS) entry which is preliminary data.</text>
</comment>
<feature type="repeat" description="TPR" evidence="1">
    <location>
        <begin position="213"/>
        <end position="246"/>
    </location>
</feature>
<name>A0AA88XL17_PINIB</name>
<dbReference type="InterPro" id="IPR024812">
    <property type="entry name" value="TPR_24"/>
</dbReference>
<dbReference type="EMBL" id="VSWD01000012">
    <property type="protein sequence ID" value="KAK3086275.1"/>
    <property type="molecule type" value="Genomic_DNA"/>
</dbReference>
<dbReference type="Pfam" id="PF13424">
    <property type="entry name" value="TPR_12"/>
    <property type="match status" value="2"/>
</dbReference>
<reference evidence="3" key="1">
    <citation type="submission" date="2019-08" db="EMBL/GenBank/DDBJ databases">
        <title>The improved chromosome-level genome for the pearl oyster Pinctada fucata martensii using PacBio sequencing and Hi-C.</title>
        <authorList>
            <person name="Zheng Z."/>
        </authorList>
    </citation>
    <scope>NUCLEOTIDE SEQUENCE</scope>
    <source>
        <strain evidence="3">ZZ-2019</strain>
        <tissue evidence="3">Adductor muscle</tissue>
    </source>
</reference>
<dbReference type="Proteomes" id="UP001186944">
    <property type="component" value="Unassembled WGS sequence"/>
</dbReference>
<evidence type="ECO:0000256" key="2">
    <source>
        <dbReference type="SAM" id="Coils"/>
    </source>
</evidence>
<dbReference type="InterPro" id="IPR011990">
    <property type="entry name" value="TPR-like_helical_dom_sf"/>
</dbReference>
<dbReference type="InterPro" id="IPR019734">
    <property type="entry name" value="TPR_rpt"/>
</dbReference>
<evidence type="ECO:0000256" key="1">
    <source>
        <dbReference type="PROSITE-ProRule" id="PRU00339"/>
    </source>
</evidence>
<accession>A0AA88XL17</accession>
<gene>
    <name evidence="3" type="ORF">FSP39_016180</name>
</gene>
<evidence type="ECO:0000313" key="3">
    <source>
        <dbReference type="EMBL" id="KAK3086275.1"/>
    </source>
</evidence>
<dbReference type="SUPFAM" id="SSF48452">
    <property type="entry name" value="TPR-like"/>
    <property type="match status" value="2"/>
</dbReference>
<keyword evidence="1" id="KW-0802">TPR repeat</keyword>
<dbReference type="Pfam" id="PF13181">
    <property type="entry name" value="TPR_8"/>
    <property type="match status" value="1"/>
</dbReference>
<organism evidence="3 4">
    <name type="scientific">Pinctada imbricata</name>
    <name type="common">Atlantic pearl-oyster</name>
    <name type="synonym">Pinctada martensii</name>
    <dbReference type="NCBI Taxonomy" id="66713"/>
    <lineage>
        <taxon>Eukaryota</taxon>
        <taxon>Metazoa</taxon>
        <taxon>Spiralia</taxon>
        <taxon>Lophotrochozoa</taxon>
        <taxon>Mollusca</taxon>
        <taxon>Bivalvia</taxon>
        <taxon>Autobranchia</taxon>
        <taxon>Pteriomorphia</taxon>
        <taxon>Pterioida</taxon>
        <taxon>Pterioidea</taxon>
        <taxon>Pteriidae</taxon>
        <taxon>Pinctada</taxon>
    </lineage>
</organism>
<dbReference type="Gene3D" id="1.25.40.10">
    <property type="entry name" value="Tetratricopeptide repeat domain"/>
    <property type="match status" value="2"/>
</dbReference>
<sequence length="415" mass="46395">MKMEHRLGNAAVDVEKFSKLGTQDLQNNQPQRALESFKYSYKRSKELDDGYTERACAFNLGAVYIALGEFRKGVDTLEKSVPPENKREGRSNGDLYFNFGVGYEGLGNNEEAVRNYKRALDEYKVERDNVQMEAECLEKLAQIYIKMHNQFAAETFGQLAAAYEILNNAVKQMWALSEKASQLFVKGQTEEAESTADECLQLSSKCDSNANIGNLYNDLGLIYTQMTKYDKAVSCFEQALPLVKNVGDMKQEAVVLQNLGATFNFLAEFDKAVQYHQQAADLYAKLRNRNSQGQCFANLAFAHSQLGNIEEAGEAFLHAFQAAKDTGDRRTQWQVCEGLGAVAFTQKNYTKAIEYFKKALGFLAAADSSNSPAQDRIVAKLTKALEIQALGSIQAKIGVHKEVCFNTKYMEDSVK</sequence>
<dbReference type="SMART" id="SM00028">
    <property type="entry name" value="TPR"/>
    <property type="match status" value="6"/>
</dbReference>
<protein>
    <submittedName>
        <fullName evidence="3">Uncharacterized protein</fullName>
    </submittedName>
</protein>
<dbReference type="PANTHER" id="PTHR47050">
    <property type="entry name" value="TETRATRICOPEPTIDE REPEAT PROTEIN 24"/>
    <property type="match status" value="1"/>
</dbReference>
<dbReference type="PROSITE" id="PS50005">
    <property type="entry name" value="TPR"/>
    <property type="match status" value="2"/>
</dbReference>
<feature type="repeat" description="TPR" evidence="1">
    <location>
        <begin position="93"/>
        <end position="126"/>
    </location>
</feature>
<feature type="coiled-coil region" evidence="2">
    <location>
        <begin position="106"/>
        <end position="140"/>
    </location>
</feature>
<proteinExistence type="predicted"/>
<keyword evidence="4" id="KW-1185">Reference proteome</keyword>
<evidence type="ECO:0000313" key="4">
    <source>
        <dbReference type="Proteomes" id="UP001186944"/>
    </source>
</evidence>
<dbReference type="PANTHER" id="PTHR47050:SF1">
    <property type="entry name" value="TETRATRICOPEPTIDE REPEAT PROTEIN 24-LIKE"/>
    <property type="match status" value="1"/>
</dbReference>